<evidence type="ECO:0000256" key="7">
    <source>
        <dbReference type="SAM" id="Phobius"/>
    </source>
</evidence>
<dbReference type="RefSeq" id="WP_107139669.1">
    <property type="nucleotide sequence ID" value="NZ_CP028324.1"/>
</dbReference>
<evidence type="ECO:0000313" key="9">
    <source>
        <dbReference type="EMBL" id="AVR94318.1"/>
    </source>
</evidence>
<evidence type="ECO:0000256" key="1">
    <source>
        <dbReference type="ARBA" id="ARBA00004651"/>
    </source>
</evidence>
<dbReference type="InterPro" id="IPR042094">
    <property type="entry name" value="T2SS_GspF_sf"/>
</dbReference>
<gene>
    <name evidence="9" type="ORF">C9I28_00285</name>
</gene>
<evidence type="ECO:0000256" key="5">
    <source>
        <dbReference type="ARBA" id="ARBA00022989"/>
    </source>
</evidence>
<organism evidence="9 10">
    <name type="scientific">Pseudoduganella armeniaca</name>
    <dbReference type="NCBI Taxonomy" id="2072590"/>
    <lineage>
        <taxon>Bacteria</taxon>
        <taxon>Pseudomonadati</taxon>
        <taxon>Pseudomonadota</taxon>
        <taxon>Betaproteobacteria</taxon>
        <taxon>Burkholderiales</taxon>
        <taxon>Oxalobacteraceae</taxon>
        <taxon>Telluria group</taxon>
        <taxon>Pseudoduganella</taxon>
    </lineage>
</organism>
<protein>
    <submittedName>
        <fullName evidence="9">Type II secretion system protein F</fullName>
    </submittedName>
</protein>
<evidence type="ECO:0000256" key="4">
    <source>
        <dbReference type="ARBA" id="ARBA00022692"/>
    </source>
</evidence>
<evidence type="ECO:0000259" key="8">
    <source>
        <dbReference type="Pfam" id="PF00482"/>
    </source>
</evidence>
<reference evidence="9 10" key="1">
    <citation type="submission" date="2018-03" db="EMBL/GenBank/DDBJ databases">
        <title>Massilia armeniaca sp. nov., isolated from desert soil.</title>
        <authorList>
            <person name="Huang H."/>
            <person name="Ren M."/>
        </authorList>
    </citation>
    <scope>NUCLEOTIDE SEQUENCE [LARGE SCALE GENOMIC DNA]</scope>
    <source>
        <strain evidence="9 10">ZMN-3</strain>
    </source>
</reference>
<dbReference type="EMBL" id="CP028324">
    <property type="protein sequence ID" value="AVR94318.1"/>
    <property type="molecule type" value="Genomic_DNA"/>
</dbReference>
<dbReference type="PANTHER" id="PTHR30012">
    <property type="entry name" value="GENERAL SECRETION PATHWAY PROTEIN"/>
    <property type="match status" value="1"/>
</dbReference>
<comment type="similarity">
    <text evidence="2">Belongs to the GSP F family.</text>
</comment>
<evidence type="ECO:0000256" key="6">
    <source>
        <dbReference type="ARBA" id="ARBA00023136"/>
    </source>
</evidence>
<dbReference type="KEGG" id="masz:C9I28_00285"/>
<keyword evidence="5 7" id="KW-1133">Transmembrane helix</keyword>
<evidence type="ECO:0000256" key="2">
    <source>
        <dbReference type="ARBA" id="ARBA00005745"/>
    </source>
</evidence>
<feature type="transmembrane region" description="Helical" evidence="7">
    <location>
        <begin position="167"/>
        <end position="193"/>
    </location>
</feature>
<keyword evidence="10" id="KW-1185">Reference proteome</keyword>
<accession>A0A2R4C447</accession>
<evidence type="ECO:0000313" key="10">
    <source>
        <dbReference type="Proteomes" id="UP000240505"/>
    </source>
</evidence>
<dbReference type="AlphaFoldDB" id="A0A2R4C447"/>
<dbReference type="OrthoDB" id="7031359at2"/>
<dbReference type="Pfam" id="PF00482">
    <property type="entry name" value="T2SSF"/>
    <property type="match status" value="2"/>
</dbReference>
<name>A0A2R4C447_9BURK</name>
<keyword evidence="6 7" id="KW-0472">Membrane</keyword>
<feature type="domain" description="Type II secretion system protein GspF" evidence="8">
    <location>
        <begin position="223"/>
        <end position="344"/>
    </location>
</feature>
<comment type="subcellular location">
    <subcellularLocation>
        <location evidence="1">Cell membrane</location>
        <topology evidence="1">Multi-pass membrane protein</topology>
    </subcellularLocation>
</comment>
<dbReference type="InterPro" id="IPR003004">
    <property type="entry name" value="GspF/PilC"/>
</dbReference>
<dbReference type="GO" id="GO:0005886">
    <property type="term" value="C:plasma membrane"/>
    <property type="evidence" value="ECO:0007669"/>
    <property type="project" value="UniProtKB-SubCell"/>
</dbReference>
<dbReference type="Gene3D" id="1.20.81.30">
    <property type="entry name" value="Type II secretion system (T2SS), domain F"/>
    <property type="match status" value="1"/>
</dbReference>
<dbReference type="InterPro" id="IPR018076">
    <property type="entry name" value="T2SS_GspF_dom"/>
</dbReference>
<feature type="transmembrane region" description="Helical" evidence="7">
    <location>
        <begin position="326"/>
        <end position="346"/>
    </location>
</feature>
<feature type="domain" description="Type II secretion system protein GspF" evidence="8">
    <location>
        <begin position="23"/>
        <end position="145"/>
    </location>
</feature>
<keyword evidence="3" id="KW-1003">Cell membrane</keyword>
<keyword evidence="4 7" id="KW-0812">Transmembrane</keyword>
<evidence type="ECO:0000256" key="3">
    <source>
        <dbReference type="ARBA" id="ARBA00022475"/>
    </source>
</evidence>
<proteinExistence type="inferred from homology"/>
<sequence>MRVDVNRWWARTQFTDSVRLRLYRKIAKMLASGLPLLKILEDLRKRASDNERKPNEPLALVLDDCRRMVQNGHLLSDGLAWWVPRTEQMIIMAGEQSGRLESTLLAVVDVVQASRRIKSTIIGGIAYPLAVLALTAGYIWMFGTRVIPQFTQMMDPNLWHGTARSLYLMSVWVQNWMLPTVVLALALLVALFVSMPLWRGDARVFADRFAPYSIYRLVVGSGFLMAFSALQSAGVTVEKSLLRLSGMAQPWLRERLDGALLGVRSGLNCGEALRNAGYVFPSREVIDDLCVYAEYKGFSEALKLLATEWMEEGVETIALRMKVLNGFAIVTLALVIAWLVSGFFGIQQEIATMARGVQ</sequence>
<dbReference type="PANTHER" id="PTHR30012:SF0">
    <property type="entry name" value="TYPE II SECRETION SYSTEM PROTEIN F-RELATED"/>
    <property type="match status" value="1"/>
</dbReference>
<feature type="transmembrane region" description="Helical" evidence="7">
    <location>
        <begin position="125"/>
        <end position="147"/>
    </location>
</feature>
<dbReference type="Proteomes" id="UP000240505">
    <property type="component" value="Chromosome"/>
</dbReference>